<keyword evidence="5" id="KW-1185">Reference proteome</keyword>
<dbReference type="PROSITE" id="PS50404">
    <property type="entry name" value="GST_NTER"/>
    <property type="match status" value="1"/>
</dbReference>
<gene>
    <name evidence="4" type="primary">gst</name>
    <name evidence="4" type="ORF">CMC5_064060</name>
</gene>
<dbReference type="OrthoDB" id="5740960at2"/>
<protein>
    <submittedName>
        <fullName evidence="4">Glutathione S-transferase</fullName>
    </submittedName>
</protein>
<dbReference type="Proteomes" id="UP000067626">
    <property type="component" value="Chromosome"/>
</dbReference>
<dbReference type="InterPro" id="IPR036249">
    <property type="entry name" value="Thioredoxin-like_sf"/>
</dbReference>
<evidence type="ECO:0000259" key="3">
    <source>
        <dbReference type="PROSITE" id="PS50405"/>
    </source>
</evidence>
<dbReference type="KEGG" id="ccro:CMC5_064060"/>
<dbReference type="InterPro" id="IPR040079">
    <property type="entry name" value="Glutathione_S-Trfase"/>
</dbReference>
<dbReference type="RefSeq" id="WP_050433850.1">
    <property type="nucleotide sequence ID" value="NZ_CP012159.1"/>
</dbReference>
<dbReference type="Pfam" id="PF02798">
    <property type="entry name" value="GST_N"/>
    <property type="match status" value="1"/>
</dbReference>
<feature type="domain" description="GST N-terminal" evidence="2">
    <location>
        <begin position="1"/>
        <end position="81"/>
    </location>
</feature>
<reference evidence="4 5" key="1">
    <citation type="submission" date="2015-07" db="EMBL/GenBank/DDBJ databases">
        <title>Genome analysis of myxobacterium Chondromyces crocatus Cm c5 reveals a high potential for natural compound synthesis and the genetic basis for the loss of fruiting body formation.</title>
        <authorList>
            <person name="Zaburannyi N."/>
            <person name="Bunk B."/>
            <person name="Maier J."/>
            <person name="Overmann J."/>
            <person name="Mueller R."/>
        </authorList>
    </citation>
    <scope>NUCLEOTIDE SEQUENCE [LARGE SCALE GENOMIC DNA]</scope>
    <source>
        <strain evidence="4 5">Cm c5</strain>
    </source>
</reference>
<evidence type="ECO:0000259" key="2">
    <source>
        <dbReference type="PROSITE" id="PS50404"/>
    </source>
</evidence>
<dbReference type="InterPro" id="IPR004045">
    <property type="entry name" value="Glutathione_S-Trfase_N"/>
</dbReference>
<dbReference type="Pfam" id="PF00043">
    <property type="entry name" value="GST_C"/>
    <property type="match status" value="1"/>
</dbReference>
<dbReference type="Gene3D" id="3.40.30.10">
    <property type="entry name" value="Glutaredoxin"/>
    <property type="match status" value="1"/>
</dbReference>
<dbReference type="Gene3D" id="1.20.1050.10">
    <property type="match status" value="1"/>
</dbReference>
<dbReference type="InterPro" id="IPR010987">
    <property type="entry name" value="Glutathione-S-Trfase_C-like"/>
</dbReference>
<dbReference type="EMBL" id="CP012159">
    <property type="protein sequence ID" value="AKT42183.1"/>
    <property type="molecule type" value="Genomic_DNA"/>
</dbReference>
<dbReference type="PROSITE" id="PS50405">
    <property type="entry name" value="GST_CTER"/>
    <property type="match status" value="1"/>
</dbReference>
<dbReference type="SUPFAM" id="SSF47616">
    <property type="entry name" value="GST C-terminal domain-like"/>
    <property type="match status" value="1"/>
</dbReference>
<proteinExistence type="inferred from homology"/>
<comment type="similarity">
    <text evidence="1">Belongs to the GST superfamily.</text>
</comment>
<organism evidence="4 5">
    <name type="scientific">Chondromyces crocatus</name>
    <dbReference type="NCBI Taxonomy" id="52"/>
    <lineage>
        <taxon>Bacteria</taxon>
        <taxon>Pseudomonadati</taxon>
        <taxon>Myxococcota</taxon>
        <taxon>Polyangia</taxon>
        <taxon>Polyangiales</taxon>
        <taxon>Polyangiaceae</taxon>
        <taxon>Chondromyces</taxon>
    </lineage>
</organism>
<dbReference type="SUPFAM" id="SSF52833">
    <property type="entry name" value="Thioredoxin-like"/>
    <property type="match status" value="1"/>
</dbReference>
<dbReference type="InterPro" id="IPR036282">
    <property type="entry name" value="Glutathione-S-Trfase_C_sf"/>
</dbReference>
<dbReference type="AlphaFoldDB" id="A0A0K1ENL2"/>
<evidence type="ECO:0000313" key="4">
    <source>
        <dbReference type="EMBL" id="AKT42183.1"/>
    </source>
</evidence>
<dbReference type="PANTHER" id="PTHR44051:SF8">
    <property type="entry name" value="GLUTATHIONE S-TRANSFERASE GSTA"/>
    <property type="match status" value="1"/>
</dbReference>
<dbReference type="STRING" id="52.CMC5_064060"/>
<dbReference type="SFLD" id="SFLDS00019">
    <property type="entry name" value="Glutathione_Transferase_(cytos"/>
    <property type="match status" value="1"/>
</dbReference>
<dbReference type="InterPro" id="IPR004046">
    <property type="entry name" value="GST_C"/>
</dbReference>
<evidence type="ECO:0000256" key="1">
    <source>
        <dbReference type="RuleBase" id="RU003494"/>
    </source>
</evidence>
<keyword evidence="4" id="KW-0808">Transferase</keyword>
<dbReference type="PANTHER" id="PTHR44051">
    <property type="entry name" value="GLUTATHIONE S-TRANSFERASE-RELATED"/>
    <property type="match status" value="1"/>
</dbReference>
<dbReference type="GO" id="GO:0016740">
    <property type="term" value="F:transferase activity"/>
    <property type="evidence" value="ECO:0007669"/>
    <property type="project" value="UniProtKB-KW"/>
</dbReference>
<name>A0A0K1ENL2_CHOCO</name>
<dbReference type="SFLD" id="SFLDG00358">
    <property type="entry name" value="Main_(cytGST)"/>
    <property type="match status" value="1"/>
</dbReference>
<dbReference type="SFLD" id="SFLDG01150">
    <property type="entry name" value="Main.1:_Beta-like"/>
    <property type="match status" value="1"/>
</dbReference>
<evidence type="ECO:0000313" key="5">
    <source>
        <dbReference type="Proteomes" id="UP000067626"/>
    </source>
</evidence>
<sequence length="208" mass="22528">MSIVFYFSPMSSAGRVHASLVELGVPYETVTLDLQAGDQKKPEFLALNPNGQVPTLVLDGTPIFESVAIQIALGERFGVEKGLWPATSSPEHLQALTWLVWTQVSLHGDVFRYMMAAGMTSAKDAANPAQAELLLGESHKALRVLDKHLEGRAYLVSDRCTLVDIDAVTTLGWSLSFAKIDTSAYPNLAAWLERVSKRPALAALFSGA</sequence>
<feature type="domain" description="GST C-terminal" evidence="3">
    <location>
        <begin position="88"/>
        <end position="208"/>
    </location>
</feature>
<accession>A0A0K1ENL2</accession>